<dbReference type="PANTHER" id="PTHR22893">
    <property type="entry name" value="NADH OXIDOREDUCTASE-RELATED"/>
    <property type="match status" value="1"/>
</dbReference>
<dbReference type="Gene3D" id="3.20.20.70">
    <property type="entry name" value="Aldolase class I"/>
    <property type="match status" value="1"/>
</dbReference>
<dbReference type="SUPFAM" id="SSF51395">
    <property type="entry name" value="FMN-linked oxidoreductases"/>
    <property type="match status" value="1"/>
</dbReference>
<evidence type="ECO:0000256" key="5">
    <source>
        <dbReference type="ARBA" id="ARBA00022857"/>
    </source>
</evidence>
<sequence>MKFRKLSMILDLLQGILLKLRNVVRDGRGILQTLALGEEEEEEGKGGECGFYMANALNKYGIVYCHMVEPRMKTLGEKAETHQSLLPMRKAFHGTFIAGGGYHREDGNRAVGEGHADLIAYGRIFLANPDLPKRFELNAPLNKYNRETFYVPDPVIGYTDYPFLEATT</sequence>
<keyword evidence="4" id="KW-0288">FMN</keyword>
<dbReference type="InterPro" id="IPR001155">
    <property type="entry name" value="OxRdtase_FMN_N"/>
</dbReference>
<accession>A0A540MDB6</accession>
<evidence type="ECO:0000259" key="7">
    <source>
        <dbReference type="Pfam" id="PF00724"/>
    </source>
</evidence>
<evidence type="ECO:0000256" key="1">
    <source>
        <dbReference type="ARBA" id="ARBA00001917"/>
    </source>
</evidence>
<protein>
    <recommendedName>
        <fullName evidence="7">NADH:flavin oxidoreductase/NADH oxidase N-terminal domain-containing protein</fullName>
    </recommendedName>
</protein>
<evidence type="ECO:0000256" key="4">
    <source>
        <dbReference type="ARBA" id="ARBA00022643"/>
    </source>
</evidence>
<dbReference type="GO" id="GO:0010181">
    <property type="term" value="F:FMN binding"/>
    <property type="evidence" value="ECO:0007669"/>
    <property type="project" value="InterPro"/>
</dbReference>
<organism evidence="8 9">
    <name type="scientific">Malus baccata</name>
    <name type="common">Siberian crab apple</name>
    <name type="synonym">Pyrus baccata</name>
    <dbReference type="NCBI Taxonomy" id="106549"/>
    <lineage>
        <taxon>Eukaryota</taxon>
        <taxon>Viridiplantae</taxon>
        <taxon>Streptophyta</taxon>
        <taxon>Embryophyta</taxon>
        <taxon>Tracheophyta</taxon>
        <taxon>Spermatophyta</taxon>
        <taxon>Magnoliopsida</taxon>
        <taxon>eudicotyledons</taxon>
        <taxon>Gunneridae</taxon>
        <taxon>Pentapetalae</taxon>
        <taxon>rosids</taxon>
        <taxon>fabids</taxon>
        <taxon>Rosales</taxon>
        <taxon>Rosaceae</taxon>
        <taxon>Amygdaloideae</taxon>
        <taxon>Maleae</taxon>
        <taxon>Malus</taxon>
    </lineage>
</organism>
<dbReference type="EMBL" id="VIEB01000290">
    <property type="protein sequence ID" value="TQD96572.1"/>
    <property type="molecule type" value="Genomic_DNA"/>
</dbReference>
<dbReference type="PANTHER" id="PTHR22893:SF140">
    <property type="entry name" value="12-OXOPHYTODIENOATE REDUCTASE 11"/>
    <property type="match status" value="1"/>
</dbReference>
<reference evidence="8 9" key="1">
    <citation type="journal article" date="2019" name="G3 (Bethesda)">
        <title>Sequencing of a Wild Apple (Malus baccata) Genome Unravels the Differences Between Cultivated and Wild Apple Species Regarding Disease Resistance and Cold Tolerance.</title>
        <authorList>
            <person name="Chen X."/>
        </authorList>
    </citation>
    <scope>NUCLEOTIDE SEQUENCE [LARGE SCALE GENOMIC DNA]</scope>
    <source>
        <strain evidence="9">cv. Shandingzi</strain>
        <tissue evidence="8">Leaves</tissue>
    </source>
</reference>
<gene>
    <name evidence="8" type="ORF">C1H46_017822</name>
</gene>
<proteinExistence type="inferred from homology"/>
<evidence type="ECO:0000313" key="8">
    <source>
        <dbReference type="EMBL" id="TQD96572.1"/>
    </source>
</evidence>
<feature type="domain" description="NADH:flavin oxidoreductase/NADH oxidase N-terminal" evidence="7">
    <location>
        <begin position="62"/>
        <end position="141"/>
    </location>
</feature>
<dbReference type="AlphaFoldDB" id="A0A540MDB6"/>
<dbReference type="Proteomes" id="UP000315295">
    <property type="component" value="Unassembled WGS sequence"/>
</dbReference>
<keyword evidence="5" id="KW-0521">NADP</keyword>
<evidence type="ECO:0000256" key="2">
    <source>
        <dbReference type="ARBA" id="ARBA00005979"/>
    </source>
</evidence>
<keyword evidence="9" id="KW-1185">Reference proteome</keyword>
<evidence type="ECO:0000313" key="9">
    <source>
        <dbReference type="Proteomes" id="UP000315295"/>
    </source>
</evidence>
<dbReference type="InterPro" id="IPR013785">
    <property type="entry name" value="Aldolase_TIM"/>
</dbReference>
<evidence type="ECO:0000256" key="3">
    <source>
        <dbReference type="ARBA" id="ARBA00022630"/>
    </source>
</evidence>
<comment type="cofactor">
    <cofactor evidence="1">
        <name>FMN</name>
        <dbReference type="ChEBI" id="CHEBI:58210"/>
    </cofactor>
</comment>
<feature type="chain" id="PRO_5022103661" description="NADH:flavin oxidoreductase/NADH oxidase N-terminal domain-containing protein" evidence="6">
    <location>
        <begin position="19"/>
        <end position="168"/>
    </location>
</feature>
<dbReference type="GO" id="GO:0016491">
    <property type="term" value="F:oxidoreductase activity"/>
    <property type="evidence" value="ECO:0007669"/>
    <property type="project" value="InterPro"/>
</dbReference>
<comment type="caution">
    <text evidence="8">The sequence shown here is derived from an EMBL/GenBank/DDBJ whole genome shotgun (WGS) entry which is preliminary data.</text>
</comment>
<name>A0A540MDB6_MALBA</name>
<comment type="similarity">
    <text evidence="2">Belongs to the NADH:flavin oxidoreductase/NADH oxidase family.</text>
</comment>
<evidence type="ECO:0000256" key="6">
    <source>
        <dbReference type="SAM" id="SignalP"/>
    </source>
</evidence>
<feature type="signal peptide" evidence="6">
    <location>
        <begin position="1"/>
        <end position="18"/>
    </location>
</feature>
<keyword evidence="6" id="KW-0732">Signal</keyword>
<dbReference type="STRING" id="106549.A0A540MDB6"/>
<dbReference type="InterPro" id="IPR045247">
    <property type="entry name" value="Oye-like"/>
</dbReference>
<keyword evidence="3" id="KW-0285">Flavoprotein</keyword>
<dbReference type="Pfam" id="PF00724">
    <property type="entry name" value="Oxidored_FMN"/>
    <property type="match status" value="1"/>
</dbReference>